<evidence type="ECO:0000256" key="7">
    <source>
        <dbReference type="PROSITE-ProRule" id="PRU00023"/>
    </source>
</evidence>
<keyword evidence="2 8" id="KW-0328">Glycosyltransferase</keyword>
<dbReference type="InterPro" id="IPR012317">
    <property type="entry name" value="Poly(ADP-ribose)pol_cat_dom"/>
</dbReference>
<dbReference type="SUPFAM" id="SSF47587">
    <property type="entry name" value="Domain of poly(ADP-ribose) polymerase"/>
    <property type="match status" value="1"/>
</dbReference>
<evidence type="ECO:0000256" key="9">
    <source>
        <dbReference type="SAM" id="MobiDB-lite"/>
    </source>
</evidence>
<dbReference type="PROSITE" id="PS51060">
    <property type="entry name" value="PARP_ALPHA_HD"/>
    <property type="match status" value="1"/>
</dbReference>
<dbReference type="SUPFAM" id="SSF142921">
    <property type="entry name" value="WGR domain-like"/>
    <property type="match status" value="1"/>
</dbReference>
<dbReference type="InterPro" id="IPR050800">
    <property type="entry name" value="ARTD/PARP"/>
</dbReference>
<dbReference type="PROSITE" id="PS50088">
    <property type="entry name" value="ANK_REPEAT"/>
    <property type="match status" value="2"/>
</dbReference>
<dbReference type="STRING" id="6265.A0A0B2VGC5"/>
<feature type="repeat" description="ANK" evidence="7">
    <location>
        <begin position="1189"/>
        <end position="1221"/>
    </location>
</feature>
<dbReference type="GO" id="GO:0006302">
    <property type="term" value="P:double-strand break repair"/>
    <property type="evidence" value="ECO:0007669"/>
    <property type="project" value="TreeGrafter"/>
</dbReference>
<evidence type="ECO:0000256" key="4">
    <source>
        <dbReference type="ARBA" id="ARBA00022695"/>
    </source>
</evidence>
<feature type="repeat" description="ANK" evidence="7">
    <location>
        <begin position="486"/>
        <end position="518"/>
    </location>
</feature>
<dbReference type="Gene3D" id="2.20.140.10">
    <property type="entry name" value="WGR domain"/>
    <property type="match status" value="1"/>
</dbReference>
<feature type="domain" description="PARP catalytic" evidence="10">
    <location>
        <begin position="2066"/>
        <end position="2292"/>
    </location>
</feature>
<evidence type="ECO:0000256" key="1">
    <source>
        <dbReference type="ARBA" id="ARBA00004123"/>
    </source>
</evidence>
<dbReference type="EC" id="2.4.2.-" evidence="8"/>
<comment type="caution">
    <text evidence="13">The sequence shown here is derived from an EMBL/GenBank/DDBJ whole genome shotgun (WGS) entry which is preliminary data.</text>
</comment>
<dbReference type="GO" id="GO:0003950">
    <property type="term" value="F:NAD+ poly-ADP-ribosyltransferase activity"/>
    <property type="evidence" value="ECO:0007669"/>
    <property type="project" value="UniProtKB-UniRule"/>
</dbReference>
<dbReference type="InterPro" id="IPR036616">
    <property type="entry name" value="Poly(ADP-ribose)pol_reg_dom_sf"/>
</dbReference>
<dbReference type="Pfam" id="PF05406">
    <property type="entry name" value="WGR"/>
    <property type="match status" value="1"/>
</dbReference>
<dbReference type="SUPFAM" id="SSF48403">
    <property type="entry name" value="Ankyrin repeat"/>
    <property type="match status" value="3"/>
</dbReference>
<dbReference type="SMART" id="SM00773">
    <property type="entry name" value="WGR"/>
    <property type="match status" value="1"/>
</dbReference>
<feature type="compositionally biased region" description="Basic residues" evidence="9">
    <location>
        <begin position="74"/>
        <end position="84"/>
    </location>
</feature>
<dbReference type="InterPro" id="IPR002110">
    <property type="entry name" value="Ankyrin_rpt"/>
</dbReference>
<dbReference type="InterPro" id="IPR008893">
    <property type="entry name" value="WGR_domain"/>
</dbReference>
<evidence type="ECO:0000256" key="2">
    <source>
        <dbReference type="ARBA" id="ARBA00022676"/>
    </source>
</evidence>
<dbReference type="Gene3D" id="1.20.142.10">
    <property type="entry name" value="Poly(ADP-ribose) polymerase, regulatory domain"/>
    <property type="match status" value="1"/>
</dbReference>
<keyword evidence="4" id="KW-0548">Nucleotidyltransferase</keyword>
<dbReference type="GO" id="GO:1990404">
    <property type="term" value="F:NAD+-protein mono-ADP-ribosyltransferase activity"/>
    <property type="evidence" value="ECO:0007669"/>
    <property type="project" value="TreeGrafter"/>
</dbReference>
<dbReference type="GO" id="GO:0005730">
    <property type="term" value="C:nucleolus"/>
    <property type="evidence" value="ECO:0007669"/>
    <property type="project" value="TreeGrafter"/>
</dbReference>
<dbReference type="Pfam" id="PF00644">
    <property type="entry name" value="PARP"/>
    <property type="match status" value="1"/>
</dbReference>
<evidence type="ECO:0000256" key="8">
    <source>
        <dbReference type="RuleBase" id="RU362114"/>
    </source>
</evidence>
<evidence type="ECO:0000256" key="3">
    <source>
        <dbReference type="ARBA" id="ARBA00022679"/>
    </source>
</evidence>
<feature type="domain" description="PARP alpha-helical" evidence="11">
    <location>
        <begin position="1923"/>
        <end position="2056"/>
    </location>
</feature>
<dbReference type="InterPro" id="IPR004102">
    <property type="entry name" value="Poly(ADP-ribose)pol_reg_dom"/>
</dbReference>
<keyword evidence="14" id="KW-1185">Reference proteome</keyword>
<reference evidence="13 14" key="1">
    <citation type="submission" date="2014-11" db="EMBL/GenBank/DDBJ databases">
        <title>Genetic blueprint of the zoonotic pathogen Toxocara canis.</title>
        <authorList>
            <person name="Zhu X.-Q."/>
            <person name="Korhonen P.K."/>
            <person name="Cai H."/>
            <person name="Young N.D."/>
            <person name="Nejsum P."/>
            <person name="von Samson-Himmelstjerna G."/>
            <person name="Boag P.R."/>
            <person name="Tan P."/>
            <person name="Li Q."/>
            <person name="Min J."/>
            <person name="Yang Y."/>
            <person name="Wang X."/>
            <person name="Fang X."/>
            <person name="Hall R.S."/>
            <person name="Hofmann A."/>
            <person name="Sternberg P.W."/>
            <person name="Jex A.R."/>
            <person name="Gasser R.B."/>
        </authorList>
    </citation>
    <scope>NUCLEOTIDE SEQUENCE [LARGE SCALE GENOMIC DNA]</scope>
    <source>
        <strain evidence="13">PN_DK_2014</strain>
    </source>
</reference>
<proteinExistence type="predicted"/>
<dbReference type="SMART" id="SM00248">
    <property type="entry name" value="ANK"/>
    <property type="match status" value="13"/>
</dbReference>
<feature type="region of interest" description="Disordered" evidence="9">
    <location>
        <begin position="860"/>
        <end position="910"/>
    </location>
</feature>
<feature type="compositionally biased region" description="Polar residues" evidence="9">
    <location>
        <begin position="34"/>
        <end position="50"/>
    </location>
</feature>
<evidence type="ECO:0000259" key="11">
    <source>
        <dbReference type="PROSITE" id="PS51060"/>
    </source>
</evidence>
<accession>A0A0B2VGC5</accession>
<dbReference type="Proteomes" id="UP000031036">
    <property type="component" value="Unassembled WGS sequence"/>
</dbReference>
<dbReference type="Gene3D" id="3.90.228.10">
    <property type="match status" value="1"/>
</dbReference>
<keyword evidence="3 8" id="KW-0808">Transferase</keyword>
<evidence type="ECO:0000313" key="13">
    <source>
        <dbReference type="EMBL" id="KHN80482.1"/>
    </source>
</evidence>
<evidence type="ECO:0000256" key="5">
    <source>
        <dbReference type="ARBA" id="ARBA00023027"/>
    </source>
</evidence>
<feature type="domain" description="WGR" evidence="12">
    <location>
        <begin position="1796"/>
        <end position="1896"/>
    </location>
</feature>
<feature type="compositionally biased region" description="Basic and acidic residues" evidence="9">
    <location>
        <begin position="121"/>
        <end position="134"/>
    </location>
</feature>
<evidence type="ECO:0000259" key="10">
    <source>
        <dbReference type="PROSITE" id="PS51059"/>
    </source>
</evidence>
<evidence type="ECO:0000259" key="12">
    <source>
        <dbReference type="PROSITE" id="PS51977"/>
    </source>
</evidence>
<dbReference type="Gene3D" id="1.25.40.20">
    <property type="entry name" value="Ankyrin repeat-containing domain"/>
    <property type="match status" value="5"/>
</dbReference>
<evidence type="ECO:0000313" key="14">
    <source>
        <dbReference type="Proteomes" id="UP000031036"/>
    </source>
</evidence>
<dbReference type="PROSITE" id="PS51977">
    <property type="entry name" value="WGR"/>
    <property type="match status" value="1"/>
</dbReference>
<dbReference type="SUPFAM" id="SSF56399">
    <property type="entry name" value="ADP-ribosylation"/>
    <property type="match status" value="1"/>
</dbReference>
<keyword evidence="5 8" id="KW-0520">NAD</keyword>
<dbReference type="GO" id="GO:0070212">
    <property type="term" value="P:protein poly-ADP-ribosylation"/>
    <property type="evidence" value="ECO:0007669"/>
    <property type="project" value="TreeGrafter"/>
</dbReference>
<organism evidence="13 14">
    <name type="scientific">Toxocara canis</name>
    <name type="common">Canine roundworm</name>
    <dbReference type="NCBI Taxonomy" id="6265"/>
    <lineage>
        <taxon>Eukaryota</taxon>
        <taxon>Metazoa</taxon>
        <taxon>Ecdysozoa</taxon>
        <taxon>Nematoda</taxon>
        <taxon>Chromadorea</taxon>
        <taxon>Rhabditida</taxon>
        <taxon>Spirurina</taxon>
        <taxon>Ascaridomorpha</taxon>
        <taxon>Ascaridoidea</taxon>
        <taxon>Toxocaridae</taxon>
        <taxon>Toxocara</taxon>
    </lineage>
</organism>
<dbReference type="Pfam" id="PF12796">
    <property type="entry name" value="Ank_2"/>
    <property type="match status" value="2"/>
</dbReference>
<dbReference type="PANTHER" id="PTHR10459:SF117">
    <property type="entry name" value="POLY [ADP-RIBOSE] POLYMERASE TANKYRASE"/>
    <property type="match status" value="1"/>
</dbReference>
<keyword evidence="7" id="KW-0040">ANK repeat</keyword>
<dbReference type="InterPro" id="IPR036770">
    <property type="entry name" value="Ankyrin_rpt-contain_sf"/>
</dbReference>
<feature type="compositionally biased region" description="Basic and acidic residues" evidence="9">
    <location>
        <begin position="895"/>
        <end position="906"/>
    </location>
</feature>
<comment type="subcellular location">
    <subcellularLocation>
        <location evidence="1">Nucleus</location>
    </subcellularLocation>
</comment>
<keyword evidence="6" id="KW-0539">Nucleus</keyword>
<dbReference type="InterPro" id="IPR036930">
    <property type="entry name" value="WGR_dom_sf"/>
</dbReference>
<sequence length="2292" mass="257847">MVRTKKKIEASAPAKSKLVVVRKKTPIAKKTFKGNVTKTAKRTTTSLDNATPSRRSTRTPRKIERFTESIPSRQRSKSSTRKQRKNESEETVVKKRRSVKRISKTEQANDVRQPQKRGRSKEKDGKKSGEVETPKKRRHKNDLLVPRSDIDDMQSNSYFYGKASPKFISVSSYGRIAHRLVLRKDIDGLKRAVADKAHFPIGAFNSTYSESSSLTPEGEAVLSDDLKFIDAILLMSSELSSDKQGRAVEEPVLLRTVSTGQRNYRMLGHMTANIEMTRGGREGTNALLHHEHSCDLQLSSQIQTFLEKNVSFATLEHIASLDFDTCRDASGIYPSSIVHAVRFGHRKLAGRLIQTYSSYNFNDLHIQTLLNDSQPLKKFKPVSVLKKGQMNYSITPIHTAAINPNIAYLKALIAVEPNFNIPDAQNWLVVVVRVLLTDHDIDVEAQTSAADKKLTPLMLASRMGFKTIADLLIDEGGAVVEKGDKLKRTALIHAVMNGQNHVVAMLLRRGASPCIPDSSGNTPAHYAAAYGWMECLEILARADSSCLATRNDWHLTPLAVAYLKGHVGIVEWLMDGPYAEKVTVNCRDQAGTSLVSSLIDCYAYISSNNIVRQLEYLTSKGADCSLKDTAMNTPLHHFASKNAIFKIENGKRTDFDADDNGCRLTKDDYRRCVNLILRGNAKLLDRNEAGDCPFHVALKSGNLFLAEYLLNKMHDEGVSLRSLGEKTTTDSNTGNILHWLLELPFKVYEDTNIWAGHLGPIDDQYNILPMLKKFISFDSAQVIAWLNEKDSNGRTPIVLLCQKYTTANAAQFNISGEEQRKTCNVYFEDFLYAICSVVKTLAELYGDILLQRFEGNGKKQMDKTHETCQRSENDDSEECKESDASFADDDESSEEIQRSQDREPSVHSEASLLTAEDDVDEVERKTQHVNVISYGLLGNDGHHRIATSFSVREKEYKIKNKLLITMVEAAKERNLLDKLLSQRDADDYTPLLYTVVHGDADTSFYLMQQQQSIDADTINRTYDERKKKYVQCNKTVLMCALEKQLFEVVYELNLTRDQWNAATLDGNNAFHFAAHMISSKTVECFDLLKEKSVDVKANALGQYPLHIAVDAIRDGGADVLTEPVEWLIQNGPGIHSQDSLGRLPLHNAFVRIGDNDLDDTSSIDPIAVVSVLAQAMDKEKANIDMPDSFGNTPLHYAAQRGSNVCIVTLLGYGYDVDRINNEGNTSLGIAALHQKEACTLTLIQAKSNVIVDVISRKKPGKAKNESWIWIPNRSQTEVLVKKSSVASLVVRNGWQGIIYVILDAIGKNERTLGELLCSALEYRTYNLAHTLLRMLNRVVHTGSAQSIARRMAVVDNLNIFEIFVKNLTSTTMDDNITKIFDDLLSTGIKWYSRDNEGQLKSASIEHLARHGHFALLHALRKRCTDSVDPTSDLIKFTLGNENPLVGIIECWIQSGSSEDMKIWLRTFSKRFGINTLMTYERPAFDGMNPWMSRRPEPRYCRMTPLIRAIQARCVPLVRQFLLEEKDLKTDVNQADEFGITPLMHACIVNSEPIVRLLFDPSCTRKTIANEQDMSQTRKVLLGARYKRKTKASQRTNGIGGLFGGFGSALSNNVPSRSSSESVEEVETNASLGRNDVIKLNSDLDLKRSVCKGDQQKAFAADDFNDANFLHFMLRPCAWENVNLLNAISEGVPAVVEMINPANSRDETPLMTAKRLCQARMLSAMKKISKATNADIEMATVDISNIMVRHDVKADSERFIARDTEAKAEAAKKDAAKARRKPSRNSGYQDTGEVCVTKFNESDEEILYKVLLTKTDVMCGQFGFHNFYRMELIQRKGSGLYILFTNWGRIGDTDGQFQHTPFSSFDEAEKEFCSIFHSKTGNHFQKIANFRELSNKYRLVKVDPNVAIDVSDIEIELDSPQAKENAKNDAVYRFIRDVSNVKRLQQKTRTVYRRSRLRIPFGRLSRSEILEARKVLQKLDALLKEMEMVRRDSKSVDEVLRVARQQAEATNHFYRLIPLGGFENGSLPVIDNETYVKDYEEMVENLLEFEIAGRIITAAAEMRSTIDPYLYIMNAIECELTLMNSEDMMSQRILHYIHNSSSCRVRAIYNVKSKEATQLFNENALRRDNHRYLWHGTKPENILSILKLGLLATPASAVQTGQSFGKGIYFADIFAKSESYCTPSATGLKYALLCQVALGTIANSEVLAEERSAGNMGPKKTSYDTLQVVGLQYPDPHYNITMENGAVMPLGPIKQRTAQEFYDERGYYNYVERSEYVVKDKAMTAVKYIVAFQ</sequence>
<feature type="compositionally biased region" description="Basic and acidic residues" evidence="9">
    <location>
        <begin position="860"/>
        <end position="883"/>
    </location>
</feature>
<dbReference type="Pfam" id="PF02877">
    <property type="entry name" value="PARP_reg"/>
    <property type="match status" value="1"/>
</dbReference>
<dbReference type="OMA" id="HYAFGNE"/>
<dbReference type="CDD" id="cd07997">
    <property type="entry name" value="WGR_PARP"/>
    <property type="match status" value="1"/>
</dbReference>
<dbReference type="OrthoDB" id="5406014at2759"/>
<evidence type="ECO:0000256" key="6">
    <source>
        <dbReference type="ARBA" id="ARBA00023242"/>
    </source>
</evidence>
<dbReference type="EMBL" id="JPKZ01001740">
    <property type="protein sequence ID" value="KHN80482.1"/>
    <property type="molecule type" value="Genomic_DNA"/>
</dbReference>
<protein>
    <recommendedName>
        <fullName evidence="8">Poly [ADP-ribose] polymerase</fullName>
        <shortName evidence="8">PARP</shortName>
        <ecNumber evidence="8">2.4.2.-</ecNumber>
    </recommendedName>
</protein>
<name>A0A0B2VGC5_TOXCA</name>
<feature type="compositionally biased region" description="Acidic residues" evidence="9">
    <location>
        <begin position="884"/>
        <end position="894"/>
    </location>
</feature>
<dbReference type="PROSITE" id="PS50297">
    <property type="entry name" value="ANK_REP_REGION"/>
    <property type="match status" value="1"/>
</dbReference>
<feature type="region of interest" description="Disordered" evidence="9">
    <location>
        <begin position="31"/>
        <end position="148"/>
    </location>
</feature>
<dbReference type="GO" id="GO:0016779">
    <property type="term" value="F:nucleotidyltransferase activity"/>
    <property type="evidence" value="ECO:0007669"/>
    <property type="project" value="UniProtKB-KW"/>
</dbReference>
<gene>
    <name evidence="13" type="primary">pme-5</name>
    <name evidence="13" type="ORF">Tcan_09580</name>
</gene>
<dbReference type="PROSITE" id="PS51059">
    <property type="entry name" value="PARP_CATALYTIC"/>
    <property type="match status" value="1"/>
</dbReference>
<dbReference type="PANTHER" id="PTHR10459">
    <property type="entry name" value="DNA LIGASE"/>
    <property type="match status" value="1"/>
</dbReference>